<protein>
    <submittedName>
        <fullName evidence="1">Glycosyltransferase family 4 protein</fullName>
    </submittedName>
</protein>
<evidence type="ECO:0000313" key="1">
    <source>
        <dbReference type="EMBL" id="GAA6145949.1"/>
    </source>
</evidence>
<organism evidence="1 2">
    <name type="scientific">Thalassolituus maritimus</name>
    <dbReference type="NCBI Taxonomy" id="484498"/>
    <lineage>
        <taxon>Bacteria</taxon>
        <taxon>Pseudomonadati</taxon>
        <taxon>Pseudomonadota</taxon>
        <taxon>Gammaproteobacteria</taxon>
        <taxon>Oceanospirillales</taxon>
        <taxon>Oceanospirillaceae</taxon>
        <taxon>Thalassolituus</taxon>
    </lineage>
</organism>
<name>A0ABQ0A0M7_9GAMM</name>
<dbReference type="Proteomes" id="UP001481413">
    <property type="component" value="Unassembled WGS sequence"/>
</dbReference>
<keyword evidence="2" id="KW-1185">Reference proteome</keyword>
<accession>A0ABQ0A0M7</accession>
<dbReference type="Pfam" id="PF13692">
    <property type="entry name" value="Glyco_trans_1_4"/>
    <property type="match status" value="1"/>
</dbReference>
<proteinExistence type="predicted"/>
<comment type="caution">
    <text evidence="1">The sequence shown here is derived from an EMBL/GenBank/DDBJ whole genome shotgun (WGS) entry which is preliminary data.</text>
</comment>
<sequence>MKTFIAIGYVWPEPNSSAAGSRMMQILLLMQKSGFRVVFASPAEDSAHAIDLESIGIEKHSIRLNCSSFDQWVRAQSPDVVMFDRFMMEEQFGWRVEKHVPDALRLLDMEDVHCLRDARHRAVKAGRNLSADDWHTDMAFREVASILRCDLTLVISEFEMIWLQDHFPIHASKLLYTPFMVNSADAEGLSRRFSDSDFEVRGGFVSIGNFRHAPNWDAVLQLREIWPDIRRRLPDAELNIYGAYPPKKAMQLDKPELGFRVRGWASDAYQVIAEAKVMLAPLRFGAGLKGKLLDAMLVGTPAVTSSLGAEGMYGGCDQAAVVADDRDAFIDAAERLYSSRSEWESRSAAGYKLAIERFNDADHGPNITATIDRLCVGLERHRGQDFVGGMLRHHSLKSTQYMSQWIEAKNK</sequence>
<dbReference type="Gene3D" id="3.40.50.2000">
    <property type="entry name" value="Glycogen Phosphorylase B"/>
    <property type="match status" value="1"/>
</dbReference>
<reference evidence="1 2" key="1">
    <citation type="submission" date="2024-04" db="EMBL/GenBank/DDBJ databases">
        <title>Draft genome sequence of Thalassolituus maritimus NBRC 116585.</title>
        <authorList>
            <person name="Miyakawa T."/>
            <person name="Kusuya Y."/>
            <person name="Miura T."/>
        </authorList>
    </citation>
    <scope>NUCLEOTIDE SEQUENCE [LARGE SCALE GENOMIC DNA]</scope>
    <source>
        <strain evidence="1 2">5NW40-0001</strain>
    </source>
</reference>
<gene>
    <name evidence="1" type="ORF">NBRC116585_20670</name>
</gene>
<dbReference type="EMBL" id="BAABWH010000005">
    <property type="protein sequence ID" value="GAA6145949.1"/>
    <property type="molecule type" value="Genomic_DNA"/>
</dbReference>
<evidence type="ECO:0000313" key="2">
    <source>
        <dbReference type="Proteomes" id="UP001481413"/>
    </source>
</evidence>
<dbReference type="SUPFAM" id="SSF53756">
    <property type="entry name" value="UDP-Glycosyltransferase/glycogen phosphorylase"/>
    <property type="match status" value="1"/>
</dbReference>